<dbReference type="PANTHER" id="PTHR11070">
    <property type="entry name" value="UVRD / RECB / PCRA DNA HELICASE FAMILY MEMBER"/>
    <property type="match status" value="1"/>
</dbReference>
<dbReference type="Gene3D" id="3.40.50.300">
    <property type="entry name" value="P-loop containing nucleotide triphosphate hydrolases"/>
    <property type="match status" value="3"/>
</dbReference>
<dbReference type="InterPro" id="IPR027785">
    <property type="entry name" value="UvrD-like_helicase_C"/>
</dbReference>
<evidence type="ECO:0000313" key="7">
    <source>
        <dbReference type="EMBL" id="KXA90269.1"/>
    </source>
</evidence>
<dbReference type="PANTHER" id="PTHR11070:SF2">
    <property type="entry name" value="ATP-DEPENDENT DNA HELICASE SRS2"/>
    <property type="match status" value="1"/>
</dbReference>
<reference evidence="7 8" key="1">
    <citation type="journal article" date="2016" name="Sci. Rep.">
        <title>Metabolic traits of an uncultured archaeal lineage -MSBL1- from brine pools of the Red Sea.</title>
        <authorList>
            <person name="Mwirichia R."/>
            <person name="Alam I."/>
            <person name="Rashid M."/>
            <person name="Vinu M."/>
            <person name="Ba-Alawi W."/>
            <person name="Anthony Kamau A."/>
            <person name="Kamanda Ngugi D."/>
            <person name="Goker M."/>
            <person name="Klenk H.P."/>
            <person name="Bajic V."/>
            <person name="Stingl U."/>
        </authorList>
    </citation>
    <scope>NUCLEOTIDE SEQUENCE [LARGE SCALE GENOMIC DNA]</scope>
    <source>
        <strain evidence="7">SCGC-AAA259D14</strain>
    </source>
</reference>
<keyword evidence="2 5" id="KW-0378">Hydrolase</keyword>
<protein>
    <recommendedName>
        <fullName evidence="6">UvrD-like helicase ATP-binding domain-containing protein</fullName>
    </recommendedName>
</protein>
<dbReference type="GO" id="GO:0000725">
    <property type="term" value="P:recombinational repair"/>
    <property type="evidence" value="ECO:0007669"/>
    <property type="project" value="TreeGrafter"/>
</dbReference>
<dbReference type="Pfam" id="PF13538">
    <property type="entry name" value="UvrD_C_2"/>
    <property type="match status" value="1"/>
</dbReference>
<dbReference type="InterPro" id="IPR000212">
    <property type="entry name" value="DNA_helicase_UvrD/REP"/>
</dbReference>
<proteinExistence type="predicted"/>
<evidence type="ECO:0000256" key="5">
    <source>
        <dbReference type="PROSITE-ProRule" id="PRU00560"/>
    </source>
</evidence>
<gene>
    <name evidence="7" type="ORF">AKJ62_01305</name>
</gene>
<dbReference type="SUPFAM" id="SSF52540">
    <property type="entry name" value="P-loop containing nucleoside triphosphate hydrolases"/>
    <property type="match status" value="1"/>
</dbReference>
<feature type="domain" description="UvrD-like helicase ATP-binding" evidence="6">
    <location>
        <begin position="1"/>
        <end position="267"/>
    </location>
</feature>
<feature type="binding site" evidence="5">
    <location>
        <begin position="9"/>
        <end position="16"/>
    </location>
    <ligand>
        <name>ATP</name>
        <dbReference type="ChEBI" id="CHEBI:30616"/>
    </ligand>
</feature>
<dbReference type="InterPro" id="IPR027417">
    <property type="entry name" value="P-loop_NTPase"/>
</dbReference>
<dbReference type="AlphaFoldDB" id="A0A133U7W2"/>
<dbReference type="GO" id="GO:0043138">
    <property type="term" value="F:3'-5' DNA helicase activity"/>
    <property type="evidence" value="ECO:0007669"/>
    <property type="project" value="TreeGrafter"/>
</dbReference>
<dbReference type="EMBL" id="LHXL01000009">
    <property type="protein sequence ID" value="KXA90269.1"/>
    <property type="molecule type" value="Genomic_DNA"/>
</dbReference>
<keyword evidence="1 5" id="KW-0547">Nucleotide-binding</keyword>
<dbReference type="PROSITE" id="PS51198">
    <property type="entry name" value="UVRD_HELICASE_ATP_BIND"/>
    <property type="match status" value="1"/>
</dbReference>
<evidence type="ECO:0000259" key="6">
    <source>
        <dbReference type="PROSITE" id="PS51198"/>
    </source>
</evidence>
<dbReference type="Proteomes" id="UP000070589">
    <property type="component" value="Unassembled WGS sequence"/>
</dbReference>
<dbReference type="GO" id="GO:0005524">
    <property type="term" value="F:ATP binding"/>
    <property type="evidence" value="ECO:0007669"/>
    <property type="project" value="UniProtKB-UniRule"/>
</dbReference>
<evidence type="ECO:0000256" key="3">
    <source>
        <dbReference type="ARBA" id="ARBA00022806"/>
    </source>
</evidence>
<dbReference type="Pfam" id="PF00580">
    <property type="entry name" value="UvrD-helicase"/>
    <property type="match status" value="1"/>
</dbReference>
<accession>A0A133U7W2</accession>
<keyword evidence="4 5" id="KW-0067">ATP-binding</keyword>
<name>A0A133U7W2_9EURY</name>
<organism evidence="7 8">
    <name type="scientific">candidate division MSBL1 archaeon SCGC-AAA259D14</name>
    <dbReference type="NCBI Taxonomy" id="1698261"/>
    <lineage>
        <taxon>Archaea</taxon>
        <taxon>Methanobacteriati</taxon>
        <taxon>Methanobacteriota</taxon>
        <taxon>candidate division MSBL1</taxon>
    </lineage>
</organism>
<evidence type="ECO:0000313" key="8">
    <source>
        <dbReference type="Proteomes" id="UP000070589"/>
    </source>
</evidence>
<evidence type="ECO:0000256" key="2">
    <source>
        <dbReference type="ARBA" id="ARBA00022801"/>
    </source>
</evidence>
<comment type="caution">
    <text evidence="7">The sequence shown here is derived from an EMBL/GenBank/DDBJ whole genome shotgun (WGS) entry which is preliminary data.</text>
</comment>
<evidence type="ECO:0000256" key="1">
    <source>
        <dbReference type="ARBA" id="ARBA00022741"/>
    </source>
</evidence>
<dbReference type="InterPro" id="IPR014016">
    <property type="entry name" value="UvrD-like_ATP-bd"/>
</dbReference>
<evidence type="ECO:0000256" key="4">
    <source>
        <dbReference type="ARBA" id="ARBA00022840"/>
    </source>
</evidence>
<keyword evidence="8" id="KW-1185">Reference proteome</keyword>
<sequence length="536" mass="61719">MGEINAIWGPPGAGKTTTLVDIFEKEIEETGKIFEDIAFSTYRKPLAREFQEKLKKRLNMGSLPDDVFIGTLHSLCLRLLKFEGYECGVAGPGDREEFCEEFNVEFSPDDSNGFSASTSRKKLGNLLFNLVSFCRTGFYDLSDYELGPIPFWKRGNIREGLVRSFHEEWEDYKSENGLIDYDDMLLEVYEQEYVPPVTVLLEDEFHDKTPVEYEIFKNWAAEIPKVYIAGDMLQAIYSFWNTDPEFFEEQYDNADSREVLPKSYRFGPDLWDYACRIVENVGLKTPDIETVPKDTEVDFLNMRGFRNTVDKVSDSSAFYLVRANYMMTPIVKTLRSKGIPFSVGHEKIGRVINVYNGVAKTREKLLSMGLRRASVSVELPSRGAEGLLKSYPERHFDGNKTEYYREAESKDRIEVAVNPSFRNVVSSNPFYSKFLLKSRPFGEDARKQAVLMWDRRGKKPVDLDKRHVVSTIHGSKGREADHVFLFDDITRSIAKDSDIENEARVFFVGTTRARKHLWIVHGPSKHYTYDLPEAEK</sequence>
<dbReference type="GO" id="GO:0003677">
    <property type="term" value="F:DNA binding"/>
    <property type="evidence" value="ECO:0007669"/>
    <property type="project" value="InterPro"/>
</dbReference>
<dbReference type="GO" id="GO:0016787">
    <property type="term" value="F:hydrolase activity"/>
    <property type="evidence" value="ECO:0007669"/>
    <property type="project" value="UniProtKB-UniRule"/>
</dbReference>
<keyword evidence="3 5" id="KW-0347">Helicase</keyword>